<name>A0AAN8XJY5_HALRR</name>
<keyword evidence="2" id="KW-0663">Pyridoxal phosphate</keyword>
<dbReference type="Proteomes" id="UP001381693">
    <property type="component" value="Unassembled WGS sequence"/>
</dbReference>
<keyword evidence="6" id="KW-1185">Reference proteome</keyword>
<feature type="non-terminal residue" evidence="5">
    <location>
        <position position="1"/>
    </location>
</feature>
<organism evidence="5 6">
    <name type="scientific">Halocaridina rubra</name>
    <name type="common">Hawaiian red shrimp</name>
    <dbReference type="NCBI Taxonomy" id="373956"/>
    <lineage>
        <taxon>Eukaryota</taxon>
        <taxon>Metazoa</taxon>
        <taxon>Ecdysozoa</taxon>
        <taxon>Arthropoda</taxon>
        <taxon>Crustacea</taxon>
        <taxon>Multicrustacea</taxon>
        <taxon>Malacostraca</taxon>
        <taxon>Eumalacostraca</taxon>
        <taxon>Eucarida</taxon>
        <taxon>Decapoda</taxon>
        <taxon>Pleocyemata</taxon>
        <taxon>Caridea</taxon>
        <taxon>Atyoidea</taxon>
        <taxon>Atyidae</taxon>
        <taxon>Halocaridina</taxon>
    </lineage>
</organism>
<dbReference type="GO" id="GO:0008784">
    <property type="term" value="F:alanine racemase activity"/>
    <property type="evidence" value="ECO:0007669"/>
    <property type="project" value="TreeGrafter"/>
</dbReference>
<gene>
    <name evidence="5" type="ORF">SK128_010172</name>
</gene>
<dbReference type="PANTHER" id="PTHR30511:SF0">
    <property type="entry name" value="ALANINE RACEMASE, CATABOLIC-RELATED"/>
    <property type="match status" value="1"/>
</dbReference>
<dbReference type="PANTHER" id="PTHR30511">
    <property type="entry name" value="ALANINE RACEMASE"/>
    <property type="match status" value="1"/>
</dbReference>
<feature type="domain" description="Alanine racemase N-terminal" evidence="4">
    <location>
        <begin position="1"/>
        <end position="54"/>
    </location>
</feature>
<dbReference type="EMBL" id="JAXCGZ010006668">
    <property type="protein sequence ID" value="KAK7079609.1"/>
    <property type="molecule type" value="Genomic_DNA"/>
</dbReference>
<dbReference type="InterPro" id="IPR029066">
    <property type="entry name" value="PLP-binding_barrel"/>
</dbReference>
<proteinExistence type="predicted"/>
<accession>A0AAN8XJY5</accession>
<sequence>IMGVVKGSAYGSGLLPVVGVLLEKGVQELSVATVAEGVYLRTHGIEAPITVLGKSKCINN</sequence>
<dbReference type="SUPFAM" id="SSF51419">
    <property type="entry name" value="PLP-binding barrel"/>
    <property type="match status" value="1"/>
</dbReference>
<evidence type="ECO:0000313" key="5">
    <source>
        <dbReference type="EMBL" id="KAK7079609.1"/>
    </source>
</evidence>
<evidence type="ECO:0000259" key="4">
    <source>
        <dbReference type="Pfam" id="PF01168"/>
    </source>
</evidence>
<comment type="cofactor">
    <cofactor evidence="1">
        <name>pyridoxal 5'-phosphate</name>
        <dbReference type="ChEBI" id="CHEBI:597326"/>
    </cofactor>
</comment>
<dbReference type="AlphaFoldDB" id="A0AAN8XJY5"/>
<comment type="caution">
    <text evidence="5">The sequence shown here is derived from an EMBL/GenBank/DDBJ whole genome shotgun (WGS) entry which is preliminary data.</text>
</comment>
<dbReference type="GO" id="GO:0005829">
    <property type="term" value="C:cytosol"/>
    <property type="evidence" value="ECO:0007669"/>
    <property type="project" value="TreeGrafter"/>
</dbReference>
<protein>
    <recommendedName>
        <fullName evidence="4">Alanine racemase N-terminal domain-containing protein</fullName>
    </recommendedName>
</protein>
<evidence type="ECO:0000313" key="6">
    <source>
        <dbReference type="Proteomes" id="UP001381693"/>
    </source>
</evidence>
<dbReference type="GO" id="GO:0030170">
    <property type="term" value="F:pyridoxal phosphate binding"/>
    <property type="evidence" value="ECO:0007669"/>
    <property type="project" value="TreeGrafter"/>
</dbReference>
<dbReference type="Pfam" id="PF01168">
    <property type="entry name" value="Ala_racemase_N"/>
    <property type="match status" value="1"/>
</dbReference>
<evidence type="ECO:0000256" key="2">
    <source>
        <dbReference type="ARBA" id="ARBA00022898"/>
    </source>
</evidence>
<evidence type="ECO:0000256" key="1">
    <source>
        <dbReference type="ARBA" id="ARBA00001933"/>
    </source>
</evidence>
<keyword evidence="3" id="KW-0413">Isomerase</keyword>
<evidence type="ECO:0000256" key="3">
    <source>
        <dbReference type="ARBA" id="ARBA00023235"/>
    </source>
</evidence>
<reference evidence="5 6" key="1">
    <citation type="submission" date="2023-11" db="EMBL/GenBank/DDBJ databases">
        <title>Halocaridina rubra genome assembly.</title>
        <authorList>
            <person name="Smith C."/>
        </authorList>
    </citation>
    <scope>NUCLEOTIDE SEQUENCE [LARGE SCALE GENOMIC DNA]</scope>
    <source>
        <strain evidence="5">EP-1</strain>
        <tissue evidence="5">Whole</tissue>
    </source>
</reference>
<dbReference type="InterPro" id="IPR001608">
    <property type="entry name" value="Ala_racemase_N"/>
</dbReference>
<dbReference type="InterPro" id="IPR000821">
    <property type="entry name" value="Ala_racemase"/>
</dbReference>
<dbReference type="Gene3D" id="3.20.20.10">
    <property type="entry name" value="Alanine racemase"/>
    <property type="match status" value="1"/>
</dbReference>